<reference evidence="2" key="1">
    <citation type="submission" date="2019-05" db="EMBL/GenBank/DDBJ databases">
        <title>Annotation for the trematode Paragonimus heterotremus.</title>
        <authorList>
            <person name="Choi Y.-J."/>
        </authorList>
    </citation>
    <scope>NUCLEOTIDE SEQUENCE</scope>
    <source>
        <strain evidence="2">LC</strain>
    </source>
</reference>
<proteinExistence type="predicted"/>
<gene>
    <name evidence="2" type="ORF">PHET_05091</name>
</gene>
<dbReference type="Gene3D" id="1.10.418.10">
    <property type="entry name" value="Calponin-like domain"/>
    <property type="match status" value="1"/>
</dbReference>
<protein>
    <recommendedName>
        <fullName evidence="1">Calponin-homology (CH) domain-containing protein</fullName>
    </recommendedName>
</protein>
<dbReference type="EMBL" id="LUCH01002536">
    <property type="protein sequence ID" value="KAF5401352.1"/>
    <property type="molecule type" value="Genomic_DNA"/>
</dbReference>
<dbReference type="Pfam" id="PF00307">
    <property type="entry name" value="CH"/>
    <property type="match status" value="1"/>
</dbReference>
<dbReference type="AlphaFoldDB" id="A0A8J4TFD3"/>
<comment type="caution">
    <text evidence="2">The sequence shown here is derived from an EMBL/GenBank/DDBJ whole genome shotgun (WGS) entry which is preliminary data.</text>
</comment>
<evidence type="ECO:0000313" key="3">
    <source>
        <dbReference type="Proteomes" id="UP000748531"/>
    </source>
</evidence>
<dbReference type="InterPro" id="IPR036872">
    <property type="entry name" value="CH_dom_sf"/>
</dbReference>
<organism evidence="2 3">
    <name type="scientific">Paragonimus heterotremus</name>
    <dbReference type="NCBI Taxonomy" id="100268"/>
    <lineage>
        <taxon>Eukaryota</taxon>
        <taxon>Metazoa</taxon>
        <taxon>Spiralia</taxon>
        <taxon>Lophotrochozoa</taxon>
        <taxon>Platyhelminthes</taxon>
        <taxon>Trematoda</taxon>
        <taxon>Digenea</taxon>
        <taxon>Plagiorchiida</taxon>
        <taxon>Troglotremata</taxon>
        <taxon>Troglotrematidae</taxon>
        <taxon>Paragonimus</taxon>
    </lineage>
</organism>
<dbReference type="Proteomes" id="UP000748531">
    <property type="component" value="Unassembled WGS sequence"/>
</dbReference>
<feature type="domain" description="Calponin-homology (CH)" evidence="1">
    <location>
        <begin position="11"/>
        <end position="144"/>
    </location>
</feature>
<dbReference type="SUPFAM" id="SSF47576">
    <property type="entry name" value="Calponin-homology domain, CH-domain"/>
    <property type="match status" value="1"/>
</dbReference>
<sequence length="158" mass="17336">MQGNEVYPFDGLMAAKTLAWIRSLPVPDGAPEQLIKAAKLIPAQIEHVTEDVYAHYLSDGVVLGYLLAALDPSMAAKLEAMKTWNVSSLSYVDAVLQRKRIEIFLQYARAVGVDKSTLFTVDELNKCTNLGQVVRCLNALSMLHGSKSGPPGYWDSTH</sequence>
<dbReference type="InterPro" id="IPR001715">
    <property type="entry name" value="CH_dom"/>
</dbReference>
<dbReference type="PROSITE" id="PS50021">
    <property type="entry name" value="CH"/>
    <property type="match status" value="1"/>
</dbReference>
<evidence type="ECO:0000313" key="2">
    <source>
        <dbReference type="EMBL" id="KAF5401352.1"/>
    </source>
</evidence>
<dbReference type="CDD" id="cd00014">
    <property type="entry name" value="CH_SF"/>
    <property type="match status" value="1"/>
</dbReference>
<evidence type="ECO:0000259" key="1">
    <source>
        <dbReference type="PROSITE" id="PS50021"/>
    </source>
</evidence>
<name>A0A8J4TFD3_9TREM</name>
<accession>A0A8J4TFD3</accession>
<dbReference type="OrthoDB" id="6221635at2759"/>
<keyword evidence="3" id="KW-1185">Reference proteome</keyword>